<dbReference type="InterPro" id="IPR006626">
    <property type="entry name" value="PbH1"/>
</dbReference>
<accession>A0ABW7XGJ7</accession>
<evidence type="ECO:0000259" key="2">
    <source>
        <dbReference type="Pfam" id="PF13229"/>
    </source>
</evidence>
<proteinExistence type="predicted"/>
<feature type="domain" description="GH141-like insertion" evidence="3">
    <location>
        <begin position="260"/>
        <end position="303"/>
    </location>
</feature>
<name>A0ABW7XGJ7_9MICO</name>
<evidence type="ECO:0000259" key="3">
    <source>
        <dbReference type="Pfam" id="PF21231"/>
    </source>
</evidence>
<dbReference type="Pfam" id="PF21231">
    <property type="entry name" value="GH141_M"/>
    <property type="match status" value="1"/>
</dbReference>
<feature type="chain" id="PRO_5045184159" evidence="1">
    <location>
        <begin position="23"/>
        <end position="633"/>
    </location>
</feature>
<protein>
    <submittedName>
        <fullName evidence="4">Right-handed parallel beta-helix repeat-containing protein</fullName>
    </submittedName>
</protein>
<evidence type="ECO:0000256" key="1">
    <source>
        <dbReference type="SAM" id="SignalP"/>
    </source>
</evidence>
<dbReference type="Pfam" id="PF13229">
    <property type="entry name" value="Beta_helix"/>
    <property type="match status" value="1"/>
</dbReference>
<dbReference type="InterPro" id="IPR012334">
    <property type="entry name" value="Pectin_lyas_fold"/>
</dbReference>
<evidence type="ECO:0000313" key="4">
    <source>
        <dbReference type="EMBL" id="MFI2486640.1"/>
    </source>
</evidence>
<gene>
    <name evidence="4" type="ORF">ACH47X_06990</name>
</gene>
<dbReference type="PANTHER" id="PTHR36453">
    <property type="entry name" value="SECRETED PROTEIN-RELATED"/>
    <property type="match status" value="1"/>
</dbReference>
<dbReference type="SUPFAM" id="SSF51126">
    <property type="entry name" value="Pectin lyase-like"/>
    <property type="match status" value="1"/>
</dbReference>
<dbReference type="Gene3D" id="2.160.20.10">
    <property type="entry name" value="Single-stranded right-handed beta-helix, Pectin lyase-like"/>
    <property type="match status" value="2"/>
</dbReference>
<comment type="caution">
    <text evidence="4">The sequence shown here is derived from an EMBL/GenBank/DDBJ whole genome shotgun (WGS) entry which is preliminary data.</text>
</comment>
<dbReference type="EMBL" id="JBIRYI010000003">
    <property type="protein sequence ID" value="MFI2486640.1"/>
    <property type="molecule type" value="Genomic_DNA"/>
</dbReference>
<dbReference type="InterPro" id="IPR039448">
    <property type="entry name" value="Beta_helix"/>
</dbReference>
<keyword evidence="5" id="KW-1185">Reference proteome</keyword>
<organism evidence="4 5">
    <name type="scientific">Promicromonospora kroppenstedtii</name>
    <dbReference type="NCBI Taxonomy" id="440482"/>
    <lineage>
        <taxon>Bacteria</taxon>
        <taxon>Bacillati</taxon>
        <taxon>Actinomycetota</taxon>
        <taxon>Actinomycetes</taxon>
        <taxon>Micrococcales</taxon>
        <taxon>Promicromonosporaceae</taxon>
        <taxon>Promicromonospora</taxon>
    </lineage>
</organism>
<reference evidence="4 5" key="1">
    <citation type="submission" date="2024-10" db="EMBL/GenBank/DDBJ databases">
        <title>The Natural Products Discovery Center: Release of the First 8490 Sequenced Strains for Exploring Actinobacteria Biosynthetic Diversity.</title>
        <authorList>
            <person name="Kalkreuter E."/>
            <person name="Kautsar S.A."/>
            <person name="Yang D."/>
            <person name="Bader C.D."/>
            <person name="Teijaro C.N."/>
            <person name="Fluegel L."/>
            <person name="Davis C.M."/>
            <person name="Simpson J.R."/>
            <person name="Lauterbach L."/>
            <person name="Steele A.D."/>
            <person name="Gui C."/>
            <person name="Meng S."/>
            <person name="Li G."/>
            <person name="Viehrig K."/>
            <person name="Ye F."/>
            <person name="Su P."/>
            <person name="Kiefer A.F."/>
            <person name="Nichols A."/>
            <person name="Cepeda A.J."/>
            <person name="Yan W."/>
            <person name="Fan B."/>
            <person name="Jiang Y."/>
            <person name="Adhikari A."/>
            <person name="Zheng C.-J."/>
            <person name="Schuster L."/>
            <person name="Cowan T.M."/>
            <person name="Smanski M.J."/>
            <person name="Chevrette M.G."/>
            <person name="De Carvalho L.P.S."/>
            <person name="Shen B."/>
        </authorList>
    </citation>
    <scope>NUCLEOTIDE SEQUENCE [LARGE SCALE GENOMIC DNA]</scope>
    <source>
        <strain evidence="4 5">NPDC019481</strain>
    </source>
</reference>
<evidence type="ECO:0000313" key="5">
    <source>
        <dbReference type="Proteomes" id="UP001611580"/>
    </source>
</evidence>
<dbReference type="InterPro" id="IPR011050">
    <property type="entry name" value="Pectin_lyase_fold/virulence"/>
</dbReference>
<sequence length="633" mass="69707">MSRNWIQTSTVAVAALSLVAAAGGGGVALDRLADAAVAATSARCQQLYVSPTGDDQGKGTPKDPFRTVDGARAYIREAGLNKEGRQRCDITVNLAAGDYPVTETIAFTQEDSGAGGHQIVYRSSDGPGKANLVGAEEVTGWEEYQDGIYKTRFDAGKQFYTLFEDGERSELARYPNRTSEDTQAPYLFSVLGEPEKEAVRSWLYWADGDWDPAWDDTPEHNPLKDAQVTVWSGGSWSWFTDTVPIIGQDYRKNFATLKHWTRYAMVNSRSGSRYYLQNAMAFLDKPGEYYVDREAGELYYIPRGDIEDVTIMRPTVAKVVDVKGASPEDRAHDITFDGIGVQYSDFVDWYRAGWISAGDSGDAHKYPEYDRQIEMPRNRFGAITLENTSDITLTGMHVRDTGFMGVYALFANDHLTVENSLFENVGADGIKVEGGWPGEGDLSHGHTFRNLYIHHVGELVPGDASGIELMSTGGNTVEHVHVRNSARYGISLESRPEVKDGEQYTDNNTFRYIRIDEAGLDSGDMGAFYTYGVANQEPHPVKNTVDQMVIGDVIPDPAGAMPDSGTRGVHMDAGGCGFSFSNIEVGETTDQSYQSYQCNEVTNGNWEDGFDAGKMEYDLIGVTDTFPYPVPES</sequence>
<dbReference type="RefSeq" id="WP_397402719.1">
    <property type="nucleotide sequence ID" value="NZ_JBIRYI010000003.1"/>
</dbReference>
<keyword evidence="1" id="KW-0732">Signal</keyword>
<dbReference type="Proteomes" id="UP001611580">
    <property type="component" value="Unassembled WGS sequence"/>
</dbReference>
<feature type="domain" description="Right handed beta helix" evidence="2">
    <location>
        <begin position="382"/>
        <end position="524"/>
    </location>
</feature>
<feature type="signal peptide" evidence="1">
    <location>
        <begin position="1"/>
        <end position="22"/>
    </location>
</feature>
<dbReference type="PANTHER" id="PTHR36453:SF1">
    <property type="entry name" value="RIGHT HANDED BETA HELIX DOMAIN-CONTAINING PROTEIN"/>
    <property type="match status" value="1"/>
</dbReference>
<dbReference type="SMART" id="SM00710">
    <property type="entry name" value="PbH1"/>
    <property type="match status" value="5"/>
</dbReference>
<dbReference type="InterPro" id="IPR048482">
    <property type="entry name" value="GH141_ins"/>
</dbReference>